<dbReference type="Pfam" id="PF00020">
    <property type="entry name" value="TNFR_c6"/>
    <property type="match status" value="2"/>
</dbReference>
<protein>
    <recommendedName>
        <fullName evidence="12">TNFR-Cys domain-containing protein</fullName>
    </recommendedName>
</protein>
<feature type="domain" description="TNFR-Cys" evidence="12">
    <location>
        <begin position="43"/>
        <end position="83"/>
    </location>
</feature>
<evidence type="ECO:0000256" key="9">
    <source>
        <dbReference type="PROSITE-ProRule" id="PRU00206"/>
    </source>
</evidence>
<keyword evidence="4 11" id="KW-1133">Transmembrane helix</keyword>
<feature type="region of interest" description="Disordered" evidence="10">
    <location>
        <begin position="185"/>
        <end position="204"/>
    </location>
</feature>
<dbReference type="PANTHER" id="PTHR12120:SF8">
    <property type="entry name" value="TUMOR NECROSIS FACTOR RECEPTOR SUPERFAMILY MEMBER 27"/>
    <property type="match status" value="1"/>
</dbReference>
<evidence type="ECO:0000256" key="11">
    <source>
        <dbReference type="SAM" id="Phobius"/>
    </source>
</evidence>
<sequence length="296" mass="32706">MDCQENEYWDQWGQCATCQLCGPGLELSKDCGYGEGGDAYCTVCPPCRYKSSWGHHRCQTCITCAVINCIQKANCTATSNAVCGDCLPSFYQKRIGGLQDQECIPCTKQTPTYEVQCAFQLSLMKENVHTVPLQEATLVAMMSSLLMVFTLVFLGLFFLYCKQFFNRHCQRGGSLQFEADKASEEESLFTMPPGQETSPKSPLGESIFESQPLNPILDDDCSSTCGFPTQESFTMASCASESHSHWLHIPIECTELDLQMFSSSPSCTGSETLGGNTAENSEDRLEFNMPLEVPSD</sequence>
<evidence type="ECO:0000256" key="8">
    <source>
        <dbReference type="ARBA" id="ARBA00023180"/>
    </source>
</evidence>
<keyword evidence="3" id="KW-0677">Repeat</keyword>
<keyword evidence="7" id="KW-0675">Receptor</keyword>
<organism evidence="13 14">
    <name type="scientific">Felis catus</name>
    <name type="common">Cat</name>
    <name type="synonym">Felis silvestris catus</name>
    <dbReference type="NCBI Taxonomy" id="9685"/>
    <lineage>
        <taxon>Eukaryota</taxon>
        <taxon>Metazoa</taxon>
        <taxon>Chordata</taxon>
        <taxon>Craniata</taxon>
        <taxon>Vertebrata</taxon>
        <taxon>Euteleostomi</taxon>
        <taxon>Mammalia</taxon>
        <taxon>Eutheria</taxon>
        <taxon>Laurasiatheria</taxon>
        <taxon>Carnivora</taxon>
        <taxon>Feliformia</taxon>
        <taxon>Felidae</taxon>
        <taxon>Felinae</taxon>
        <taxon>Felis</taxon>
    </lineage>
</organism>
<reference evidence="13" key="3">
    <citation type="submission" date="2025-09" db="UniProtKB">
        <authorList>
            <consortium name="Ensembl"/>
        </authorList>
    </citation>
    <scope>IDENTIFICATION</scope>
    <source>
        <strain evidence="13">breed Abyssinian</strain>
    </source>
</reference>
<comment type="caution">
    <text evidence="9">Lacks conserved residue(s) required for the propagation of feature annotation.</text>
</comment>
<evidence type="ECO:0000256" key="6">
    <source>
        <dbReference type="ARBA" id="ARBA00023157"/>
    </source>
</evidence>
<evidence type="ECO:0000256" key="10">
    <source>
        <dbReference type="SAM" id="MobiDB-lite"/>
    </source>
</evidence>
<keyword evidence="5 11" id="KW-0472">Membrane</keyword>
<keyword evidence="8" id="KW-0325">Glycoprotein</keyword>
<feature type="domain" description="TNFR-Cys" evidence="12">
    <location>
        <begin position="2"/>
        <end position="41"/>
    </location>
</feature>
<accession>A0ABI7X447</accession>
<feature type="region of interest" description="Disordered" evidence="10">
    <location>
        <begin position="264"/>
        <end position="296"/>
    </location>
</feature>
<dbReference type="PROSITE" id="PS00652">
    <property type="entry name" value="TNFR_NGFR_1"/>
    <property type="match status" value="2"/>
</dbReference>
<evidence type="ECO:0000256" key="4">
    <source>
        <dbReference type="ARBA" id="ARBA00022989"/>
    </source>
</evidence>
<dbReference type="GeneTree" id="ENSGT00940000153259"/>
<dbReference type="InterPro" id="IPR047526">
    <property type="entry name" value="TNR19/27/EDAR"/>
</dbReference>
<evidence type="ECO:0000259" key="12">
    <source>
        <dbReference type="PROSITE" id="PS50050"/>
    </source>
</evidence>
<keyword evidence="2 11" id="KW-0812">Transmembrane</keyword>
<dbReference type="SMART" id="SM00208">
    <property type="entry name" value="TNFR"/>
    <property type="match status" value="2"/>
</dbReference>
<proteinExistence type="predicted"/>
<dbReference type="PANTHER" id="PTHR12120">
    <property type="entry name" value="TNFR-CYS DOMAIN-CONTAINING PROTEIN"/>
    <property type="match status" value="1"/>
</dbReference>
<reference evidence="13" key="2">
    <citation type="submission" date="2025-08" db="UniProtKB">
        <authorList>
            <consortium name="Ensembl"/>
        </authorList>
    </citation>
    <scope>IDENTIFICATION</scope>
    <source>
        <strain evidence="13">breed Abyssinian</strain>
    </source>
</reference>
<evidence type="ECO:0000256" key="7">
    <source>
        <dbReference type="ARBA" id="ARBA00023170"/>
    </source>
</evidence>
<dbReference type="Ensembl" id="ENSFCTT00005026691.1">
    <property type="protein sequence ID" value="ENSFCTP00005017298.1"/>
    <property type="gene ID" value="ENSFCTG00005009559.1"/>
</dbReference>
<evidence type="ECO:0000256" key="2">
    <source>
        <dbReference type="ARBA" id="ARBA00022692"/>
    </source>
</evidence>
<gene>
    <name evidence="13" type="primary">EDA2R</name>
</gene>
<keyword evidence="6 9" id="KW-1015">Disulfide bond</keyword>
<comment type="subcellular location">
    <subcellularLocation>
        <location evidence="1">Membrane</location>
        <topology evidence="1">Single-pass membrane protein</topology>
    </subcellularLocation>
</comment>
<dbReference type="Gene3D" id="2.10.50.10">
    <property type="entry name" value="Tumor Necrosis Factor Receptor, subunit A, domain 2"/>
    <property type="match status" value="1"/>
</dbReference>
<dbReference type="PROSITE" id="PS50050">
    <property type="entry name" value="TNFR_NGFR_2"/>
    <property type="match status" value="2"/>
</dbReference>
<name>A0ABI7X447_FELCA</name>
<dbReference type="PRINTS" id="PR01973">
    <property type="entry name" value="TNFACTORR27"/>
</dbReference>
<evidence type="ECO:0000256" key="1">
    <source>
        <dbReference type="ARBA" id="ARBA00004167"/>
    </source>
</evidence>
<dbReference type="InterPro" id="IPR022319">
    <property type="entry name" value="TNFR_27"/>
</dbReference>
<feature type="repeat" description="TNFR-Cys" evidence="9">
    <location>
        <begin position="2"/>
        <end position="41"/>
    </location>
</feature>
<evidence type="ECO:0000256" key="5">
    <source>
        <dbReference type="ARBA" id="ARBA00023136"/>
    </source>
</evidence>
<feature type="transmembrane region" description="Helical" evidence="11">
    <location>
        <begin position="138"/>
        <end position="161"/>
    </location>
</feature>
<dbReference type="InterPro" id="IPR009030">
    <property type="entry name" value="Growth_fac_rcpt_cys_sf"/>
</dbReference>
<feature type="compositionally biased region" description="Polar residues" evidence="10">
    <location>
        <begin position="264"/>
        <end position="279"/>
    </location>
</feature>
<dbReference type="SUPFAM" id="SSF57184">
    <property type="entry name" value="Growth factor receptor domain"/>
    <property type="match status" value="1"/>
</dbReference>
<dbReference type="Proteomes" id="UP000823872">
    <property type="component" value="Chromosome X"/>
</dbReference>
<reference evidence="13 14" key="1">
    <citation type="submission" date="2021-02" db="EMBL/GenBank/DDBJ databases">
        <title>Safari Cat Assemblies.</title>
        <authorList>
            <person name="Bredemeyer K.R."/>
            <person name="Murphy W.J."/>
        </authorList>
    </citation>
    <scope>NUCLEOTIDE SEQUENCE [LARGE SCALE GENOMIC DNA]</scope>
</reference>
<keyword evidence="14" id="KW-1185">Reference proteome</keyword>
<evidence type="ECO:0000313" key="13">
    <source>
        <dbReference type="Ensembl" id="ENSFCTP00005017298.1"/>
    </source>
</evidence>
<feature type="disulfide bond" evidence="9">
    <location>
        <begin position="18"/>
        <end position="31"/>
    </location>
</feature>
<evidence type="ECO:0000313" key="14">
    <source>
        <dbReference type="Proteomes" id="UP000823872"/>
    </source>
</evidence>
<evidence type="ECO:0000256" key="3">
    <source>
        <dbReference type="ARBA" id="ARBA00022737"/>
    </source>
</evidence>
<feature type="repeat" description="TNFR-Cys" evidence="9">
    <location>
        <begin position="43"/>
        <end position="83"/>
    </location>
</feature>
<dbReference type="InterPro" id="IPR001368">
    <property type="entry name" value="TNFR/NGFR_Cys_rich_reg"/>
</dbReference>